<reference evidence="1 2" key="1">
    <citation type="submission" date="2015-01" db="EMBL/GenBank/DDBJ databases">
        <title>Lifestyle Evolution in Cyanobacterial Symbionts of Sponges.</title>
        <authorList>
            <person name="Burgsdorf I."/>
            <person name="Slaby B.M."/>
            <person name="Handley K.M."/>
            <person name="Haber M."/>
            <person name="Blom J."/>
            <person name="Marshall C.W."/>
            <person name="Gilbert J.A."/>
            <person name="Hentschel U."/>
            <person name="Steindler L."/>
        </authorList>
    </citation>
    <scope>NUCLEOTIDE SEQUENCE [LARGE SCALE GENOMIC DNA]</scope>
    <source>
        <strain evidence="1">SP3</strain>
    </source>
</reference>
<name>A0A0G2HJQ9_9SYNE</name>
<dbReference type="AlphaFoldDB" id="A0A0G2HJQ9"/>
<protein>
    <submittedName>
        <fullName evidence="1">Uncharacterized protein</fullName>
    </submittedName>
</protein>
<dbReference type="EMBL" id="JXQG01000059">
    <property type="protein sequence ID" value="KKZ11209.1"/>
    <property type="molecule type" value="Genomic_DNA"/>
</dbReference>
<proteinExistence type="predicted"/>
<evidence type="ECO:0000313" key="1">
    <source>
        <dbReference type="EMBL" id="KKZ11209.1"/>
    </source>
</evidence>
<evidence type="ECO:0000313" key="2">
    <source>
        <dbReference type="Proteomes" id="UP000035067"/>
    </source>
</evidence>
<dbReference type="Proteomes" id="UP000035067">
    <property type="component" value="Unassembled WGS sequence"/>
</dbReference>
<comment type="caution">
    <text evidence="1">The sequence shown here is derived from an EMBL/GenBank/DDBJ whole genome shotgun (WGS) entry which is preliminary data.</text>
</comment>
<dbReference type="PATRIC" id="fig|1604020.3.peg.1681"/>
<sequence>MDFAELLDKITVLESKSAKLQGGREASPAGIQANRASQVRAGFWVALTTAAGKKEAASRRW</sequence>
<organism evidence="1 2">
    <name type="scientific">Candidatus Synechococcus spongiarum SP3</name>
    <dbReference type="NCBI Taxonomy" id="1604020"/>
    <lineage>
        <taxon>Bacteria</taxon>
        <taxon>Bacillati</taxon>
        <taxon>Cyanobacteriota</taxon>
        <taxon>Cyanophyceae</taxon>
        <taxon>Synechococcales</taxon>
        <taxon>Synechococcaceae</taxon>
        <taxon>Synechococcus</taxon>
    </lineage>
</organism>
<gene>
    <name evidence="1" type="ORF">TE42_08400</name>
</gene>
<accession>A0A0G2HJQ9</accession>